<keyword evidence="4 7" id="KW-0719">Serine esterase</keyword>
<reference evidence="10" key="1">
    <citation type="submission" date="2021-01" db="EMBL/GenBank/DDBJ databases">
        <authorList>
            <person name="Corre E."/>
            <person name="Pelletier E."/>
            <person name="Niang G."/>
            <person name="Scheremetjew M."/>
            <person name="Finn R."/>
            <person name="Kale V."/>
            <person name="Holt S."/>
            <person name="Cochrane G."/>
            <person name="Meng A."/>
            <person name="Brown T."/>
            <person name="Cohen L."/>
        </authorList>
    </citation>
    <scope>NUCLEOTIDE SEQUENCE</scope>
    <source>
        <strain evidence="10">CCMP3107</strain>
    </source>
</reference>
<dbReference type="InterPro" id="IPR000801">
    <property type="entry name" value="Esterase-like"/>
</dbReference>
<dbReference type="FunFam" id="3.40.50.1820:FF:000002">
    <property type="entry name" value="S-formylglutathione hydrolase"/>
    <property type="match status" value="1"/>
</dbReference>
<evidence type="ECO:0000313" key="8">
    <source>
        <dbReference type="EMBL" id="CAE0644192.1"/>
    </source>
</evidence>
<dbReference type="AlphaFoldDB" id="A0A6V1VPS3"/>
<evidence type="ECO:0000256" key="3">
    <source>
        <dbReference type="ARBA" id="ARBA00016774"/>
    </source>
</evidence>
<feature type="active site" description="Charge relay system" evidence="6">
    <location>
        <position position="236"/>
    </location>
</feature>
<dbReference type="PANTHER" id="PTHR10061:SF0">
    <property type="entry name" value="S-FORMYLGLUTATHIONE HYDROLASE"/>
    <property type="match status" value="1"/>
</dbReference>
<evidence type="ECO:0000313" key="10">
    <source>
        <dbReference type="EMBL" id="CAE0644196.1"/>
    </source>
</evidence>
<evidence type="ECO:0000256" key="2">
    <source>
        <dbReference type="ARBA" id="ARBA00012479"/>
    </source>
</evidence>
<keyword evidence="5 7" id="KW-0378">Hydrolase</keyword>
<evidence type="ECO:0000256" key="7">
    <source>
        <dbReference type="RuleBase" id="RU363068"/>
    </source>
</evidence>
<name>A0A6V1VPS3_HETAK</name>
<organism evidence="10">
    <name type="scientific">Heterosigma akashiwo</name>
    <name type="common">Chromophytic alga</name>
    <name type="synonym">Heterosigma carterae</name>
    <dbReference type="NCBI Taxonomy" id="2829"/>
    <lineage>
        <taxon>Eukaryota</taxon>
        <taxon>Sar</taxon>
        <taxon>Stramenopiles</taxon>
        <taxon>Ochrophyta</taxon>
        <taxon>Raphidophyceae</taxon>
        <taxon>Chattonellales</taxon>
        <taxon>Chattonellaceae</taxon>
        <taxon>Heterosigma</taxon>
    </lineage>
</organism>
<dbReference type="NCBIfam" id="TIGR02821">
    <property type="entry name" value="fghA_ester_D"/>
    <property type="match status" value="1"/>
</dbReference>
<comment type="catalytic activity">
    <reaction evidence="7">
        <text>S-formylglutathione + H2O = formate + glutathione + H(+)</text>
        <dbReference type="Rhea" id="RHEA:14961"/>
        <dbReference type="ChEBI" id="CHEBI:15377"/>
        <dbReference type="ChEBI" id="CHEBI:15378"/>
        <dbReference type="ChEBI" id="CHEBI:15740"/>
        <dbReference type="ChEBI" id="CHEBI:57688"/>
        <dbReference type="ChEBI" id="CHEBI:57925"/>
        <dbReference type="EC" id="3.1.2.12"/>
    </reaction>
</comment>
<dbReference type="EMBL" id="HBIU01050875">
    <property type="protein sequence ID" value="CAE0644194.1"/>
    <property type="molecule type" value="Transcribed_RNA"/>
</dbReference>
<accession>A0A6V1VPS3</accession>
<dbReference type="GO" id="GO:0052689">
    <property type="term" value="F:carboxylic ester hydrolase activity"/>
    <property type="evidence" value="ECO:0007669"/>
    <property type="project" value="UniProtKB-KW"/>
</dbReference>
<evidence type="ECO:0000256" key="5">
    <source>
        <dbReference type="ARBA" id="ARBA00022801"/>
    </source>
</evidence>
<dbReference type="GO" id="GO:0005829">
    <property type="term" value="C:cytosol"/>
    <property type="evidence" value="ECO:0007669"/>
    <property type="project" value="TreeGrafter"/>
</dbReference>
<evidence type="ECO:0000313" key="9">
    <source>
        <dbReference type="EMBL" id="CAE0644194.1"/>
    </source>
</evidence>
<dbReference type="SUPFAM" id="SSF53474">
    <property type="entry name" value="alpha/beta-Hydrolases"/>
    <property type="match status" value="1"/>
</dbReference>
<dbReference type="GO" id="GO:0046294">
    <property type="term" value="P:formaldehyde catabolic process"/>
    <property type="evidence" value="ECO:0007669"/>
    <property type="project" value="InterPro"/>
</dbReference>
<proteinExistence type="inferred from homology"/>
<sequence>MASFETPGSPLELKSSWKCHGGFVRQYSHQSSSTGTPMRFTIFLPPESCGSDVPVLYYLSGLTCTDENVVQKGGAFRAAARAGLALVCPDTSPRGAGVEGEDEGWDFGTGAGFYVDATQAPWAANYKMYSYVTQELVELVAQSFPRTSRERRGVFGHSMGGHGALTIAFKNPGAYQSVSAFSPICHPSNCPWGHKAFGGYLGPDVEEWKNHDATELMKAKGPFPFSDILIDQGTDDNFYKGEVDQLQPEALETAARAAGQPLTLRLQEGYDHSYFFINSFMDDHIEFHGQALNNGR</sequence>
<evidence type="ECO:0000256" key="4">
    <source>
        <dbReference type="ARBA" id="ARBA00022487"/>
    </source>
</evidence>
<dbReference type="EC" id="3.1.2.12" evidence="2 7"/>
<feature type="active site" description="Charge relay system" evidence="6">
    <location>
        <position position="158"/>
    </location>
</feature>
<comment type="function">
    <text evidence="7">Serine hydrolase involved in the detoxification of formaldehyde.</text>
</comment>
<protein>
    <recommendedName>
        <fullName evidence="3 7">S-formylglutathione hydrolase</fullName>
        <ecNumber evidence="2 7">3.1.2.12</ecNumber>
    </recommendedName>
</protein>
<dbReference type="Pfam" id="PF00756">
    <property type="entry name" value="Esterase"/>
    <property type="match status" value="1"/>
</dbReference>
<comment type="similarity">
    <text evidence="1 7">Belongs to the esterase D family.</text>
</comment>
<dbReference type="GO" id="GO:0018738">
    <property type="term" value="F:S-formylglutathione hydrolase activity"/>
    <property type="evidence" value="ECO:0007669"/>
    <property type="project" value="UniProtKB-EC"/>
</dbReference>
<dbReference type="EMBL" id="HBIU01050873">
    <property type="protein sequence ID" value="CAE0644192.1"/>
    <property type="molecule type" value="Transcribed_RNA"/>
</dbReference>
<evidence type="ECO:0000256" key="1">
    <source>
        <dbReference type="ARBA" id="ARBA00005622"/>
    </source>
</evidence>
<dbReference type="EMBL" id="HBIU01050878">
    <property type="protein sequence ID" value="CAE0644196.1"/>
    <property type="molecule type" value="Transcribed_RNA"/>
</dbReference>
<keyword evidence="7" id="KW-0963">Cytoplasm</keyword>
<dbReference type="InterPro" id="IPR029058">
    <property type="entry name" value="AB_hydrolase_fold"/>
</dbReference>
<comment type="subcellular location">
    <subcellularLocation>
        <location evidence="7">Cytoplasm</location>
    </subcellularLocation>
</comment>
<evidence type="ECO:0000256" key="6">
    <source>
        <dbReference type="PIRSR" id="PIRSR614186-1"/>
    </source>
</evidence>
<gene>
    <name evidence="8" type="ORF">HAKA00212_LOCUS22524</name>
    <name evidence="9" type="ORF">HAKA00212_LOCUS22525</name>
    <name evidence="10" type="ORF">HAKA00212_LOCUS22526</name>
</gene>
<dbReference type="InterPro" id="IPR014186">
    <property type="entry name" value="S-formylglutathione_hydrol"/>
</dbReference>
<dbReference type="PANTHER" id="PTHR10061">
    <property type="entry name" value="S-FORMYLGLUTATHIONE HYDROLASE"/>
    <property type="match status" value="1"/>
</dbReference>
<feature type="active site" description="Charge relay system" evidence="6">
    <location>
        <position position="272"/>
    </location>
</feature>
<dbReference type="Gene3D" id="3.40.50.1820">
    <property type="entry name" value="alpha/beta hydrolase"/>
    <property type="match status" value="1"/>
</dbReference>